<dbReference type="EMBL" id="BAAAQY010000010">
    <property type="protein sequence ID" value="GAA2244174.1"/>
    <property type="molecule type" value="Genomic_DNA"/>
</dbReference>
<keyword evidence="3" id="KW-1185">Reference proteome</keyword>
<proteinExistence type="predicted"/>
<dbReference type="SUPFAM" id="SSF50118">
    <property type="entry name" value="Cell growth inhibitor/plasmid maintenance toxic component"/>
    <property type="match status" value="1"/>
</dbReference>
<feature type="region of interest" description="Disordered" evidence="1">
    <location>
        <begin position="1"/>
        <end position="27"/>
    </location>
</feature>
<evidence type="ECO:0000256" key="1">
    <source>
        <dbReference type="SAM" id="MobiDB-lite"/>
    </source>
</evidence>
<comment type="caution">
    <text evidence="2">The sequence shown here is derived from an EMBL/GenBank/DDBJ whole genome shotgun (WGS) entry which is preliminary data.</text>
</comment>
<evidence type="ECO:0000313" key="2">
    <source>
        <dbReference type="EMBL" id="GAA2244174.1"/>
    </source>
</evidence>
<dbReference type="Pfam" id="PF02452">
    <property type="entry name" value="PemK_toxin"/>
    <property type="match status" value="1"/>
</dbReference>
<reference evidence="2 3" key="1">
    <citation type="journal article" date="2019" name="Int. J. Syst. Evol. Microbiol.">
        <title>The Global Catalogue of Microorganisms (GCM) 10K type strain sequencing project: providing services to taxonomists for standard genome sequencing and annotation.</title>
        <authorList>
            <consortium name="The Broad Institute Genomics Platform"/>
            <consortium name="The Broad Institute Genome Sequencing Center for Infectious Disease"/>
            <person name="Wu L."/>
            <person name="Ma J."/>
        </authorList>
    </citation>
    <scope>NUCLEOTIDE SEQUENCE [LARGE SCALE GENOMIC DNA]</scope>
    <source>
        <strain evidence="2 3">JCM 16117</strain>
    </source>
</reference>
<accession>A0ABN3DYR1</accession>
<sequence>MRRATGGPAGRGAEDSPGRRGASATIEIDPRRVRRVDISYRPRTDSRADPGEIVWTWVPFEEADGRGKDRPVLVVAAASDGSLLGLQLTSKPHDDQWDVAIGAGPWDAAGRPSWVRLERVFRLRQGGLRRSGVALPPEKYAVVARELTRRFGWTGTVPVPAAAAPRRGLLRRLVGRLFGRR</sequence>
<evidence type="ECO:0000313" key="3">
    <source>
        <dbReference type="Proteomes" id="UP001500929"/>
    </source>
</evidence>
<organism evidence="2 3">
    <name type="scientific">Herbiconiux moechotypicola</name>
    <dbReference type="NCBI Taxonomy" id="637393"/>
    <lineage>
        <taxon>Bacteria</taxon>
        <taxon>Bacillati</taxon>
        <taxon>Actinomycetota</taxon>
        <taxon>Actinomycetes</taxon>
        <taxon>Micrococcales</taxon>
        <taxon>Microbacteriaceae</taxon>
        <taxon>Herbiconiux</taxon>
    </lineage>
</organism>
<dbReference type="Proteomes" id="UP001500929">
    <property type="component" value="Unassembled WGS sequence"/>
</dbReference>
<name>A0ABN3DYR1_9MICO</name>
<protein>
    <submittedName>
        <fullName evidence="2">Type II toxin-antitoxin system PemK/MazF family toxin</fullName>
    </submittedName>
</protein>
<dbReference type="InterPro" id="IPR003477">
    <property type="entry name" value="PemK-like"/>
</dbReference>
<dbReference type="RefSeq" id="WP_259480298.1">
    <property type="nucleotide sequence ID" value="NZ_BAAAQY010000010.1"/>
</dbReference>
<gene>
    <name evidence="2" type="ORF">GCM10009851_31790</name>
</gene>